<gene>
    <name evidence="1" type="ORF">EFE23_24130</name>
</gene>
<proteinExistence type="predicted"/>
<evidence type="ECO:0000313" key="1">
    <source>
        <dbReference type="EMBL" id="RNL90338.1"/>
    </source>
</evidence>
<dbReference type="RefSeq" id="WP_123243211.1">
    <property type="nucleotide sequence ID" value="NZ_JAAHBY010000100.1"/>
</dbReference>
<name>A0ABX9WD98_9ACTN</name>
<comment type="caution">
    <text evidence="1">The sequence shown here is derived from an EMBL/GenBank/DDBJ whole genome shotgun (WGS) entry which is preliminary data.</text>
</comment>
<organism evidence="1 2">
    <name type="scientific">Micromonospora solifontis</name>
    <dbReference type="NCBI Taxonomy" id="2487138"/>
    <lineage>
        <taxon>Bacteria</taxon>
        <taxon>Bacillati</taxon>
        <taxon>Actinomycetota</taxon>
        <taxon>Actinomycetes</taxon>
        <taxon>Micromonosporales</taxon>
        <taxon>Micromonosporaceae</taxon>
        <taxon>Micromonospora</taxon>
    </lineage>
</organism>
<reference evidence="1 2" key="1">
    <citation type="submission" date="2018-11" db="EMBL/GenBank/DDBJ databases">
        <title>Micromonospora sp. PPF5-17, a new actinomycetes isolated from a hot spring soil.</title>
        <authorList>
            <person name="Thawai C."/>
        </authorList>
    </citation>
    <scope>NUCLEOTIDE SEQUENCE [LARGE SCALE GENOMIC DNA]</scope>
    <source>
        <strain evidence="1 2">PPF5-17</strain>
    </source>
</reference>
<dbReference type="Proteomes" id="UP000280698">
    <property type="component" value="Unassembled WGS sequence"/>
</dbReference>
<sequence>MTHPADLGLTVAEPVAQPVTGACDGQLREVSVTFTVRNHSTYRSGRFHLEWRGGAFLPNGEYDSPYWLDTPGDPASGGGYRPLERAESVRLTYSFKIDACVTDWGFTTDIHSDAPDPDDSNNHAVWRLQIG</sequence>
<accession>A0ABX9WD98</accession>
<keyword evidence="2" id="KW-1185">Reference proteome</keyword>
<evidence type="ECO:0000313" key="2">
    <source>
        <dbReference type="Proteomes" id="UP000280698"/>
    </source>
</evidence>
<protein>
    <submittedName>
        <fullName evidence="1">Uncharacterized protein</fullName>
    </submittedName>
</protein>
<dbReference type="EMBL" id="RJLN01000100">
    <property type="protein sequence ID" value="RNL90338.1"/>
    <property type="molecule type" value="Genomic_DNA"/>
</dbReference>